<evidence type="ECO:0000313" key="9">
    <source>
        <dbReference type="EMBL" id="VAW87657.1"/>
    </source>
</evidence>
<dbReference type="SUPFAM" id="SSF52738">
    <property type="entry name" value="Methylesterase CheB, C-terminal domain"/>
    <property type="match status" value="1"/>
</dbReference>
<dbReference type="EMBL" id="UOFP01000193">
    <property type="protein sequence ID" value="VAW87657.1"/>
    <property type="molecule type" value="Genomic_DNA"/>
</dbReference>
<dbReference type="InterPro" id="IPR000673">
    <property type="entry name" value="Sig_transdc_resp-reg_Me-estase"/>
</dbReference>
<evidence type="ECO:0000259" key="8">
    <source>
        <dbReference type="PROSITE" id="PS50122"/>
    </source>
</evidence>
<dbReference type="FunFam" id="3.40.50.2300:FF:000060">
    <property type="entry name" value="Protein-glutamate methylesterase/protein-glutamine glutaminase"/>
    <property type="match status" value="1"/>
</dbReference>
<dbReference type="CDD" id="cd17541">
    <property type="entry name" value="REC_CheB-like"/>
    <property type="match status" value="1"/>
</dbReference>
<evidence type="ECO:0000256" key="3">
    <source>
        <dbReference type="ARBA" id="ARBA00022553"/>
    </source>
</evidence>
<evidence type="ECO:0000256" key="1">
    <source>
        <dbReference type="ARBA" id="ARBA00022490"/>
    </source>
</evidence>
<evidence type="ECO:0000256" key="6">
    <source>
        <dbReference type="ARBA" id="ARBA00048267"/>
    </source>
</evidence>
<keyword evidence="1" id="KW-0963">Cytoplasm</keyword>
<dbReference type="InterPro" id="IPR008248">
    <property type="entry name" value="CheB-like"/>
</dbReference>
<dbReference type="PANTHER" id="PTHR42872:SF6">
    <property type="entry name" value="PROTEIN-GLUTAMATE METHYLESTERASE_PROTEIN-GLUTAMINE GLUTAMINASE"/>
    <property type="match status" value="1"/>
</dbReference>
<organism evidence="9">
    <name type="scientific">hydrothermal vent metagenome</name>
    <dbReference type="NCBI Taxonomy" id="652676"/>
    <lineage>
        <taxon>unclassified sequences</taxon>
        <taxon>metagenomes</taxon>
        <taxon>ecological metagenomes</taxon>
    </lineage>
</organism>
<feature type="domain" description="CheB-type methylesterase" evidence="8">
    <location>
        <begin position="153"/>
        <end position="352"/>
    </location>
</feature>
<dbReference type="AlphaFoldDB" id="A0A3B0ZK25"/>
<dbReference type="Pfam" id="PF00072">
    <property type="entry name" value="Response_reg"/>
    <property type="match status" value="1"/>
</dbReference>
<dbReference type="GO" id="GO:0006935">
    <property type="term" value="P:chemotaxis"/>
    <property type="evidence" value="ECO:0007669"/>
    <property type="project" value="UniProtKB-KW"/>
</dbReference>
<evidence type="ECO:0000259" key="7">
    <source>
        <dbReference type="PROSITE" id="PS50110"/>
    </source>
</evidence>
<evidence type="ECO:0000256" key="4">
    <source>
        <dbReference type="ARBA" id="ARBA00022801"/>
    </source>
</evidence>
<keyword evidence="2" id="KW-0145">Chemotaxis</keyword>
<dbReference type="Gene3D" id="3.40.50.180">
    <property type="entry name" value="Methylesterase CheB, C-terminal domain"/>
    <property type="match status" value="1"/>
</dbReference>
<dbReference type="HAMAP" id="MF_00099">
    <property type="entry name" value="CheB_chemtxs"/>
    <property type="match status" value="1"/>
</dbReference>
<name>A0A3B0ZK25_9ZZZZ</name>
<dbReference type="PROSITE" id="PS50122">
    <property type="entry name" value="CHEB"/>
    <property type="match status" value="1"/>
</dbReference>
<gene>
    <name evidence="9" type="ORF">MNBD_GAMMA18-2253</name>
</gene>
<evidence type="ECO:0000256" key="2">
    <source>
        <dbReference type="ARBA" id="ARBA00022500"/>
    </source>
</evidence>
<dbReference type="InterPro" id="IPR035909">
    <property type="entry name" value="CheB_C"/>
</dbReference>
<dbReference type="EC" id="3.1.1.61" evidence="5"/>
<dbReference type="InterPro" id="IPR001789">
    <property type="entry name" value="Sig_transdc_resp-reg_receiver"/>
</dbReference>
<feature type="domain" description="Response regulatory" evidence="7">
    <location>
        <begin position="8"/>
        <end position="125"/>
    </location>
</feature>
<keyword evidence="4 9" id="KW-0378">Hydrolase</keyword>
<dbReference type="Pfam" id="PF01339">
    <property type="entry name" value="CheB_methylest"/>
    <property type="match status" value="1"/>
</dbReference>
<dbReference type="InterPro" id="IPR011006">
    <property type="entry name" value="CheY-like_superfamily"/>
</dbReference>
<evidence type="ECO:0000256" key="5">
    <source>
        <dbReference type="ARBA" id="ARBA00039140"/>
    </source>
</evidence>
<sequence>MNSNHKIKVLIVDDSALVRQILSEILNAAPGIEVIGTAGDPLIARDKIKALNPDVITLDIEMPKMDGITFLRNLMRLRPMPVLMISTLTEKGADVTLEALELGAVDYIAKPKIDLRENLTAFSDDIIEKVTLAATANLRHHQNTSKESASTTPVTCKRSFKFTNRLIAMGSSTGGPEALKEVLIRLPADCPPILIVQHIPEAFSGPFARRMDSCCTVTVCEAKDGQKISPGHVYVAPGNSHLRIKKTSDGLVCHLGKDDKINRHRPSVEALFDSVTEYVGKKAVAVMLTGMGADGADGMKRLHDSGAYCIAQDEKTSVVWGMPGEAVKRGATDEEQPLEKMAQRIMTLVSQD</sequence>
<accession>A0A3B0ZK25</accession>
<reference evidence="9" key="1">
    <citation type="submission" date="2018-06" db="EMBL/GenBank/DDBJ databases">
        <authorList>
            <person name="Zhirakovskaya E."/>
        </authorList>
    </citation>
    <scope>NUCLEOTIDE SEQUENCE</scope>
</reference>
<dbReference type="GO" id="GO:0008984">
    <property type="term" value="F:protein-glutamate methylesterase activity"/>
    <property type="evidence" value="ECO:0007669"/>
    <property type="project" value="UniProtKB-EC"/>
</dbReference>
<dbReference type="NCBIfam" id="NF009206">
    <property type="entry name" value="PRK12555.1"/>
    <property type="match status" value="1"/>
</dbReference>
<dbReference type="NCBIfam" id="NF001965">
    <property type="entry name" value="PRK00742.1"/>
    <property type="match status" value="1"/>
</dbReference>
<dbReference type="Gene3D" id="3.40.50.2300">
    <property type="match status" value="1"/>
</dbReference>
<protein>
    <recommendedName>
        <fullName evidence="5">protein-glutamate methylesterase</fullName>
        <ecNumber evidence="5">3.1.1.61</ecNumber>
    </recommendedName>
</protein>
<dbReference type="PANTHER" id="PTHR42872">
    <property type="entry name" value="PROTEIN-GLUTAMATE METHYLESTERASE/PROTEIN-GLUTAMINE GLUTAMINASE"/>
    <property type="match status" value="1"/>
</dbReference>
<dbReference type="PROSITE" id="PS50110">
    <property type="entry name" value="RESPONSE_REGULATORY"/>
    <property type="match status" value="1"/>
</dbReference>
<dbReference type="GO" id="GO:0005737">
    <property type="term" value="C:cytoplasm"/>
    <property type="evidence" value="ECO:0007669"/>
    <property type="project" value="InterPro"/>
</dbReference>
<keyword evidence="3" id="KW-0597">Phosphoprotein</keyword>
<dbReference type="GO" id="GO:0000156">
    <property type="term" value="F:phosphorelay response regulator activity"/>
    <property type="evidence" value="ECO:0007669"/>
    <property type="project" value="InterPro"/>
</dbReference>
<dbReference type="SUPFAM" id="SSF52172">
    <property type="entry name" value="CheY-like"/>
    <property type="match status" value="1"/>
</dbReference>
<proteinExistence type="inferred from homology"/>
<comment type="catalytic activity">
    <reaction evidence="6">
        <text>[protein]-L-glutamate 5-O-methyl ester + H2O = L-glutamyl-[protein] + methanol + H(+)</text>
        <dbReference type="Rhea" id="RHEA:23236"/>
        <dbReference type="Rhea" id="RHEA-COMP:10208"/>
        <dbReference type="Rhea" id="RHEA-COMP:10311"/>
        <dbReference type="ChEBI" id="CHEBI:15377"/>
        <dbReference type="ChEBI" id="CHEBI:15378"/>
        <dbReference type="ChEBI" id="CHEBI:17790"/>
        <dbReference type="ChEBI" id="CHEBI:29973"/>
        <dbReference type="ChEBI" id="CHEBI:82795"/>
        <dbReference type="EC" id="3.1.1.61"/>
    </reaction>
</comment>
<dbReference type="SMART" id="SM00448">
    <property type="entry name" value="REC"/>
    <property type="match status" value="1"/>
</dbReference>
<dbReference type="CDD" id="cd16432">
    <property type="entry name" value="CheB_Rec"/>
    <property type="match status" value="1"/>
</dbReference>
<dbReference type="PIRSF" id="PIRSF000876">
    <property type="entry name" value="RR_chemtxs_CheB"/>
    <property type="match status" value="1"/>
</dbReference>